<keyword evidence="6 8" id="KW-0472">Membrane</keyword>
<evidence type="ECO:0000256" key="4">
    <source>
        <dbReference type="ARBA" id="ARBA00022737"/>
    </source>
</evidence>
<evidence type="ECO:0000256" key="2">
    <source>
        <dbReference type="ARBA" id="ARBA00022475"/>
    </source>
</evidence>
<evidence type="ECO:0000256" key="3">
    <source>
        <dbReference type="ARBA" id="ARBA00022692"/>
    </source>
</evidence>
<feature type="transmembrane region" description="Helical" evidence="9">
    <location>
        <begin position="99"/>
        <end position="122"/>
    </location>
</feature>
<organism evidence="12 13">
    <name type="scientific">Bremerella volcania</name>
    <dbReference type="NCBI Taxonomy" id="2527984"/>
    <lineage>
        <taxon>Bacteria</taxon>
        <taxon>Pseudomonadati</taxon>
        <taxon>Planctomycetota</taxon>
        <taxon>Planctomycetia</taxon>
        <taxon>Pirellulales</taxon>
        <taxon>Pirellulaceae</taxon>
        <taxon>Bremerella</taxon>
    </lineage>
</organism>
<keyword evidence="4" id="KW-0677">Repeat</keyword>
<dbReference type="PANTHER" id="PTHR43099">
    <property type="entry name" value="UPF0053 PROTEIN YRKA"/>
    <property type="match status" value="1"/>
</dbReference>
<feature type="transmembrane region" description="Helical" evidence="9">
    <location>
        <begin position="6"/>
        <end position="32"/>
    </location>
</feature>
<dbReference type="InterPro" id="IPR002550">
    <property type="entry name" value="CNNM"/>
</dbReference>
<name>A0A518CGA9_9BACT</name>
<dbReference type="CDD" id="cd04590">
    <property type="entry name" value="CBS_pair_CorC_HlyC_assoc"/>
    <property type="match status" value="1"/>
</dbReference>
<evidence type="ECO:0000256" key="5">
    <source>
        <dbReference type="ARBA" id="ARBA00022989"/>
    </source>
</evidence>
<evidence type="ECO:0000259" key="10">
    <source>
        <dbReference type="PROSITE" id="PS51371"/>
    </source>
</evidence>
<dbReference type="InterPro" id="IPR046342">
    <property type="entry name" value="CBS_dom_sf"/>
</dbReference>
<keyword evidence="13" id="KW-1185">Reference proteome</keyword>
<dbReference type="SUPFAM" id="SSF56176">
    <property type="entry name" value="FAD-binding/transporter-associated domain-like"/>
    <property type="match status" value="1"/>
</dbReference>
<protein>
    <submittedName>
        <fullName evidence="12">Hemolysin C</fullName>
    </submittedName>
</protein>
<dbReference type="PROSITE" id="PS51846">
    <property type="entry name" value="CNNM"/>
    <property type="match status" value="1"/>
</dbReference>
<dbReference type="EMBL" id="CP036289">
    <property type="protein sequence ID" value="QDU78265.1"/>
    <property type="molecule type" value="Genomic_DNA"/>
</dbReference>
<evidence type="ECO:0000256" key="8">
    <source>
        <dbReference type="PROSITE-ProRule" id="PRU01193"/>
    </source>
</evidence>
<dbReference type="Proteomes" id="UP000318626">
    <property type="component" value="Chromosome"/>
</dbReference>
<feature type="domain" description="CBS" evidence="10">
    <location>
        <begin position="221"/>
        <end position="282"/>
    </location>
</feature>
<dbReference type="Gene3D" id="3.10.580.10">
    <property type="entry name" value="CBS-domain"/>
    <property type="match status" value="1"/>
</dbReference>
<dbReference type="AlphaFoldDB" id="A0A518CGA9"/>
<dbReference type="Pfam" id="PF00571">
    <property type="entry name" value="CBS"/>
    <property type="match status" value="2"/>
</dbReference>
<evidence type="ECO:0000256" key="9">
    <source>
        <dbReference type="SAM" id="Phobius"/>
    </source>
</evidence>
<dbReference type="PROSITE" id="PS51371">
    <property type="entry name" value="CBS"/>
    <property type="match status" value="2"/>
</dbReference>
<dbReference type="SUPFAM" id="SSF54631">
    <property type="entry name" value="CBS-domain pair"/>
    <property type="match status" value="1"/>
</dbReference>
<keyword evidence="7" id="KW-0129">CBS domain</keyword>
<keyword evidence="5 8" id="KW-1133">Transmembrane helix</keyword>
<feature type="transmembrane region" description="Helical" evidence="9">
    <location>
        <begin position="59"/>
        <end position="79"/>
    </location>
</feature>
<sequence>MGTFELLVIALMIAFNSVFAAYEIALASIGLGRLHALKDAKRGGAASALRMKDNMEASLAVVQLGITLVAAVAAATGGAGAAEKVEPMLIDSGFSETAAALLAITLVVAPLTMITILFGELVPKVFALKNKEWICLKLSPPMEWFSYAVWPAVWFFEKSVTGIVSLFGKRKGDEGDISEAAIQELRGAASLARISNLIGRREEGIIVSASRLSATPLSDIMLPAQYMGMLPADETMEHALRLAYQTMHTRYPVTQQAGSPQRIIGYVNLKDIVAEETHGHENQQVRTLVRPIISFAAKAAVSECLERLMRERQHIALVRENDRVIGMVTLEDIVEEIIGEIHDEFDRLPTYVRRSGDGWLAGGFASLHHLQHVTGLTLKPVSEKPVLNLNDWILEHLTDPPTSGVAINDDNTRVVVRKTKGALVREAFLYSLPAEDAPAEPGQGGN</sequence>
<evidence type="ECO:0000259" key="11">
    <source>
        <dbReference type="PROSITE" id="PS51846"/>
    </source>
</evidence>
<dbReference type="GO" id="GO:0050660">
    <property type="term" value="F:flavin adenine dinucleotide binding"/>
    <property type="evidence" value="ECO:0007669"/>
    <property type="project" value="InterPro"/>
</dbReference>
<keyword evidence="3 8" id="KW-0812">Transmembrane</keyword>
<evidence type="ECO:0000256" key="7">
    <source>
        <dbReference type="PROSITE-ProRule" id="PRU00703"/>
    </source>
</evidence>
<dbReference type="InterPro" id="IPR051676">
    <property type="entry name" value="UPF0053_domain"/>
</dbReference>
<feature type="domain" description="CBS" evidence="10">
    <location>
        <begin position="288"/>
        <end position="344"/>
    </location>
</feature>
<comment type="subcellular location">
    <subcellularLocation>
        <location evidence="1">Cell membrane</location>
        <topology evidence="1">Multi-pass membrane protein</topology>
    </subcellularLocation>
</comment>
<evidence type="ECO:0000313" key="13">
    <source>
        <dbReference type="Proteomes" id="UP000318626"/>
    </source>
</evidence>
<keyword evidence="2" id="KW-1003">Cell membrane</keyword>
<proteinExistence type="predicted"/>
<dbReference type="OrthoDB" id="9798188at2"/>
<feature type="domain" description="CNNM transmembrane" evidence="11">
    <location>
        <begin position="1"/>
        <end position="196"/>
    </location>
</feature>
<dbReference type="RefSeq" id="WP_144977946.1">
    <property type="nucleotide sequence ID" value="NZ_CP036289.1"/>
</dbReference>
<dbReference type="PANTHER" id="PTHR43099:SF5">
    <property type="entry name" value="HLYC_CORC FAMILY TRANSPORTER"/>
    <property type="match status" value="1"/>
</dbReference>
<dbReference type="InterPro" id="IPR036318">
    <property type="entry name" value="FAD-bd_PCMH-like_sf"/>
</dbReference>
<dbReference type="GO" id="GO:0005886">
    <property type="term" value="C:plasma membrane"/>
    <property type="evidence" value="ECO:0007669"/>
    <property type="project" value="UniProtKB-SubCell"/>
</dbReference>
<dbReference type="KEGG" id="bvo:Pan97_53500"/>
<reference evidence="13" key="1">
    <citation type="submission" date="2019-02" db="EMBL/GenBank/DDBJ databases">
        <title>Deep-cultivation of Planctomycetes and their phenomic and genomic characterization uncovers novel biology.</title>
        <authorList>
            <person name="Wiegand S."/>
            <person name="Jogler M."/>
            <person name="Boedeker C."/>
            <person name="Pinto D."/>
            <person name="Vollmers J."/>
            <person name="Rivas-Marin E."/>
            <person name="Kohn T."/>
            <person name="Peeters S.H."/>
            <person name="Heuer A."/>
            <person name="Rast P."/>
            <person name="Oberbeckmann S."/>
            <person name="Bunk B."/>
            <person name="Jeske O."/>
            <person name="Meyerdierks A."/>
            <person name="Storesund J.E."/>
            <person name="Kallscheuer N."/>
            <person name="Luecker S."/>
            <person name="Lage O.M."/>
            <person name="Pohl T."/>
            <person name="Merkel B.J."/>
            <person name="Hornburger P."/>
            <person name="Mueller R.-W."/>
            <person name="Bruemmer F."/>
            <person name="Labrenz M."/>
            <person name="Spormann A.M."/>
            <person name="Op den Camp H."/>
            <person name="Overmann J."/>
            <person name="Amann R."/>
            <person name="Jetten M.S.M."/>
            <person name="Mascher T."/>
            <person name="Medema M.H."/>
            <person name="Devos D.P."/>
            <person name="Kaster A.-K."/>
            <person name="Ovreas L."/>
            <person name="Rohde M."/>
            <person name="Galperin M.Y."/>
            <person name="Jogler C."/>
        </authorList>
    </citation>
    <scope>NUCLEOTIDE SEQUENCE [LARGE SCALE GENOMIC DNA]</scope>
    <source>
        <strain evidence="13">Pan97</strain>
    </source>
</reference>
<dbReference type="InterPro" id="IPR044751">
    <property type="entry name" value="Ion_transp-like_CBS"/>
</dbReference>
<gene>
    <name evidence="12" type="primary">tlyC</name>
    <name evidence="12" type="ORF">Pan97_53500</name>
</gene>
<evidence type="ECO:0000313" key="12">
    <source>
        <dbReference type="EMBL" id="QDU78265.1"/>
    </source>
</evidence>
<evidence type="ECO:0000256" key="1">
    <source>
        <dbReference type="ARBA" id="ARBA00004651"/>
    </source>
</evidence>
<evidence type="ECO:0000256" key="6">
    <source>
        <dbReference type="ARBA" id="ARBA00023136"/>
    </source>
</evidence>
<dbReference type="InterPro" id="IPR000644">
    <property type="entry name" value="CBS_dom"/>
</dbReference>
<accession>A0A518CGA9</accession>
<dbReference type="Pfam" id="PF01595">
    <property type="entry name" value="CNNM"/>
    <property type="match status" value="1"/>
</dbReference>